<comment type="caution">
    <text evidence="2">The sequence shown here is derived from an EMBL/GenBank/DDBJ whole genome shotgun (WGS) entry which is preliminary data.</text>
</comment>
<dbReference type="EMBL" id="JAINZW010000001">
    <property type="protein sequence ID" value="MBZ4038510.1"/>
    <property type="molecule type" value="Genomic_DNA"/>
</dbReference>
<dbReference type="InterPro" id="IPR021381">
    <property type="entry name" value="DUF3011"/>
</dbReference>
<accession>A0ABS7T3Q9</accession>
<name>A0ABS7T3Q9_9GAMM</name>
<reference evidence="2 3" key="1">
    <citation type="submission" date="2021-09" db="EMBL/GenBank/DDBJ databases">
        <title>Lysobacter sp. 13A isolated from the river sediment.</title>
        <authorList>
            <person name="Liu H."/>
            <person name="Li S."/>
            <person name="Mao S."/>
        </authorList>
    </citation>
    <scope>NUCLEOTIDE SEQUENCE [LARGE SCALE GENOMIC DNA]</scope>
    <source>
        <strain evidence="2 3">13A</strain>
    </source>
</reference>
<organism evidence="2 3">
    <name type="scientific">Novilysobacter selenitireducens</name>
    <dbReference type="NCBI Taxonomy" id="2872639"/>
    <lineage>
        <taxon>Bacteria</taxon>
        <taxon>Pseudomonadati</taxon>
        <taxon>Pseudomonadota</taxon>
        <taxon>Gammaproteobacteria</taxon>
        <taxon>Lysobacterales</taxon>
        <taxon>Lysobacteraceae</taxon>
        <taxon>Novilysobacter</taxon>
    </lineage>
</organism>
<keyword evidence="3" id="KW-1185">Reference proteome</keyword>
<evidence type="ECO:0000313" key="3">
    <source>
        <dbReference type="Proteomes" id="UP001430954"/>
    </source>
</evidence>
<sequence>MTTARTLRSGMLTLALCAVPLLAGARVDAPRAVGSDLPAASAPGLLRHAGPMLAGASRGTMRVGLTIVAPPGADASDAALDPAAESAQVRCDSPGLGYRECTLPFRGAARLSHEVSEVMCVEGGNWGHRNGVVWVDRGCSAVFVSAAATASRATASL</sequence>
<dbReference type="Pfam" id="PF11218">
    <property type="entry name" value="DUF3011"/>
    <property type="match status" value="1"/>
</dbReference>
<gene>
    <name evidence="2" type="ORF">K6753_03025</name>
</gene>
<feature type="chain" id="PRO_5047488496" evidence="1">
    <location>
        <begin position="26"/>
        <end position="157"/>
    </location>
</feature>
<dbReference type="Proteomes" id="UP001430954">
    <property type="component" value="Unassembled WGS sequence"/>
</dbReference>
<proteinExistence type="predicted"/>
<keyword evidence="1" id="KW-0732">Signal</keyword>
<protein>
    <submittedName>
        <fullName evidence="2">DUF3011 domain-containing protein</fullName>
    </submittedName>
</protein>
<evidence type="ECO:0000256" key="1">
    <source>
        <dbReference type="SAM" id="SignalP"/>
    </source>
</evidence>
<feature type="signal peptide" evidence="1">
    <location>
        <begin position="1"/>
        <end position="25"/>
    </location>
</feature>
<dbReference type="RefSeq" id="WP_223674692.1">
    <property type="nucleotide sequence ID" value="NZ_JAINZW010000001.1"/>
</dbReference>
<evidence type="ECO:0000313" key="2">
    <source>
        <dbReference type="EMBL" id="MBZ4038510.1"/>
    </source>
</evidence>